<evidence type="ECO:0000313" key="2">
    <source>
        <dbReference type="EMBL" id="KAL0057326.1"/>
    </source>
</evidence>
<organism evidence="2 3">
    <name type="scientific">Marasmius tenuissimus</name>
    <dbReference type="NCBI Taxonomy" id="585030"/>
    <lineage>
        <taxon>Eukaryota</taxon>
        <taxon>Fungi</taxon>
        <taxon>Dikarya</taxon>
        <taxon>Basidiomycota</taxon>
        <taxon>Agaricomycotina</taxon>
        <taxon>Agaricomycetes</taxon>
        <taxon>Agaricomycetidae</taxon>
        <taxon>Agaricales</taxon>
        <taxon>Marasmiineae</taxon>
        <taxon>Marasmiaceae</taxon>
        <taxon>Marasmius</taxon>
    </lineage>
</organism>
<feature type="compositionally biased region" description="Low complexity" evidence="1">
    <location>
        <begin position="445"/>
        <end position="475"/>
    </location>
</feature>
<feature type="region of interest" description="Disordered" evidence="1">
    <location>
        <begin position="430"/>
        <end position="647"/>
    </location>
</feature>
<comment type="caution">
    <text evidence="2">The sequence shown here is derived from an EMBL/GenBank/DDBJ whole genome shotgun (WGS) entry which is preliminary data.</text>
</comment>
<feature type="region of interest" description="Disordered" evidence="1">
    <location>
        <begin position="192"/>
        <end position="231"/>
    </location>
</feature>
<evidence type="ECO:0000256" key="1">
    <source>
        <dbReference type="SAM" id="MobiDB-lite"/>
    </source>
</evidence>
<feature type="compositionally biased region" description="Pro residues" evidence="1">
    <location>
        <begin position="676"/>
        <end position="686"/>
    </location>
</feature>
<reference evidence="2 3" key="1">
    <citation type="submission" date="2024-05" db="EMBL/GenBank/DDBJ databases">
        <title>A draft genome resource for the thread blight pathogen Marasmius tenuissimus strain MS-2.</title>
        <authorList>
            <person name="Yulfo-Soto G.E."/>
            <person name="Baruah I.K."/>
            <person name="Amoako-Attah I."/>
            <person name="Bukari Y."/>
            <person name="Meinhardt L.W."/>
            <person name="Bailey B.A."/>
            <person name="Cohen S.P."/>
        </authorList>
    </citation>
    <scope>NUCLEOTIDE SEQUENCE [LARGE SCALE GENOMIC DNA]</scope>
    <source>
        <strain evidence="2 3">MS-2</strain>
    </source>
</reference>
<feature type="compositionally biased region" description="Low complexity" evidence="1">
    <location>
        <begin position="666"/>
        <end position="675"/>
    </location>
</feature>
<dbReference type="Proteomes" id="UP001437256">
    <property type="component" value="Unassembled WGS sequence"/>
</dbReference>
<proteinExistence type="predicted"/>
<keyword evidence="3" id="KW-1185">Reference proteome</keyword>
<protein>
    <submittedName>
        <fullName evidence="2">Uncharacterized protein</fullName>
    </submittedName>
</protein>
<gene>
    <name evidence="2" type="ORF">AAF712_016033</name>
</gene>
<feature type="compositionally biased region" description="Polar residues" evidence="1">
    <location>
        <begin position="575"/>
        <end position="586"/>
    </location>
</feature>
<feature type="compositionally biased region" description="Pro residues" evidence="1">
    <location>
        <begin position="543"/>
        <end position="568"/>
    </location>
</feature>
<feature type="region of interest" description="Disordered" evidence="1">
    <location>
        <begin position="661"/>
        <end position="686"/>
    </location>
</feature>
<feature type="compositionally biased region" description="Low complexity" evidence="1">
    <location>
        <begin position="199"/>
        <end position="215"/>
    </location>
</feature>
<evidence type="ECO:0000313" key="3">
    <source>
        <dbReference type="Proteomes" id="UP001437256"/>
    </source>
</evidence>
<dbReference type="EMBL" id="JBBXMP010000585">
    <property type="protein sequence ID" value="KAL0057326.1"/>
    <property type="molecule type" value="Genomic_DNA"/>
</dbReference>
<name>A0ABR2Z6Z0_9AGAR</name>
<accession>A0ABR2Z6Z0</accession>
<feature type="region of interest" description="Disordered" evidence="1">
    <location>
        <begin position="375"/>
        <end position="406"/>
    </location>
</feature>
<sequence length="686" mass="74494">MGGKVLRAQRCKTRWNSYLGYATSPDFKKEELGWLKGTKLEWDGKSKPTIKQLQAAYQLFVRVKGEEEARSLMDIWNMIQEIEAVQKKGQRKRTFKAAVAQLKKFAEYLRNHYNIHLWAIIAGGQIRSDQLYTFVCGLHESAGFAKGVLAVGEDDIGELFQAWIFDRNAAKFTNQQIAAMAHVRGLKVTGPGIDEEMGPPATTTPSAQPSSPAPSIKVHSTSHAGLPGKKVKKENVRDVIRGIVKKCFTECMETLNKSFKGTNLPWSTLAAECVELSLQITNYPQGIHYPWTDVDSKTNRGIHGIPPDHQSALVDACKAGCQHCLTIVNADPIELENNKVPILMTAPNSKGEVIKIYHKNIDSLSKKKVKFEVDDSLPPVSSSSRATLDCSAKNKQKPDYADKDIEGDETDIMASSLKALLKALEGCNSSRKRVRNAQSAPGTPSPKKSSTTSRKTSSPLTSIEDEASLLSSSALTTPKAGPSKNLKPITMDEFRNGGFSSLDPALLKRPATSTSTGEGPPNKKAAKQGSEASRPLPVSSVTPVPPPTIAPPPPQQPQPPLQPPPSAPEPHKSVGASTPSAATPQEVTWHRALTTTNTLPTPPPNSSSFHGQFPAQLPPNYAPHMQHSIQGMHQQPAAHSGPIPQDLQAQLDRVTRSFFEQQIYAQQSAPSAQQMQPPPPPGPGQQ</sequence>